<comment type="caution">
    <text evidence="1">The sequence shown here is derived from an EMBL/GenBank/DDBJ whole genome shotgun (WGS) entry which is preliminary data.</text>
</comment>
<protein>
    <submittedName>
        <fullName evidence="1">Uncharacterized protein</fullName>
    </submittedName>
</protein>
<proteinExistence type="predicted"/>
<dbReference type="EMBL" id="SRYZ01000022">
    <property type="protein sequence ID" value="TGY04899.1"/>
    <property type="molecule type" value="Genomic_DNA"/>
</dbReference>
<evidence type="ECO:0000313" key="2">
    <source>
        <dbReference type="Proteomes" id="UP000310532"/>
    </source>
</evidence>
<name>A0A4S2AU34_9BACE</name>
<keyword evidence="2" id="KW-1185">Reference proteome</keyword>
<gene>
    <name evidence="1" type="ORF">E5355_10750</name>
</gene>
<evidence type="ECO:0000313" key="1">
    <source>
        <dbReference type="EMBL" id="TGY04899.1"/>
    </source>
</evidence>
<dbReference type="Proteomes" id="UP000310532">
    <property type="component" value="Unassembled WGS sequence"/>
</dbReference>
<organism evidence="1 2">
    <name type="scientific">Bacteroides muris</name>
    <name type="common">ex Afrizal et al. 2022</name>
    <dbReference type="NCBI Taxonomy" id="2516960"/>
    <lineage>
        <taxon>Bacteria</taxon>
        <taxon>Pseudomonadati</taxon>
        <taxon>Bacteroidota</taxon>
        <taxon>Bacteroidia</taxon>
        <taxon>Bacteroidales</taxon>
        <taxon>Bacteroidaceae</taxon>
        <taxon>Bacteroides</taxon>
    </lineage>
</organism>
<accession>A0A4S2AU34</accession>
<dbReference type="AlphaFoldDB" id="A0A4S2AU34"/>
<sequence>MIKYYFITNKVSFEGLAMERLEQEWEAYPVLHVDFSLTKYTELRDLTGQLLYIATRFPLNLSDTSFFKFGRLKERNNLTDTETSLEKDFSHFLIGS</sequence>
<reference evidence="1 2" key="1">
    <citation type="submission" date="2019-04" db="EMBL/GenBank/DDBJ databases">
        <title>Microbes associate with the intestines of laboratory mice.</title>
        <authorList>
            <person name="Navarre W."/>
            <person name="Wong E."/>
            <person name="Huang K."/>
            <person name="Tropini C."/>
            <person name="Ng K."/>
            <person name="Yu B."/>
        </authorList>
    </citation>
    <scope>NUCLEOTIDE SEQUENCE [LARGE SCALE GENOMIC DNA]</scope>
    <source>
        <strain evidence="1 2">NM69_E16B</strain>
    </source>
</reference>